<protein>
    <submittedName>
        <fullName evidence="4">Hydroxyacid dehydrogenase</fullName>
    </submittedName>
</protein>
<dbReference type="EMBL" id="CP109135">
    <property type="protein sequence ID" value="WSD20731.1"/>
    <property type="molecule type" value="Genomic_DNA"/>
</dbReference>
<evidence type="ECO:0000259" key="3">
    <source>
        <dbReference type="Pfam" id="PF02826"/>
    </source>
</evidence>
<keyword evidence="2" id="KW-0520">NAD</keyword>
<dbReference type="PROSITE" id="PS00670">
    <property type="entry name" value="D_2_HYDROXYACID_DH_2"/>
    <property type="match status" value="1"/>
</dbReference>
<accession>A0ABZ1HQ60</accession>
<reference evidence="4 5" key="1">
    <citation type="submission" date="2022-10" db="EMBL/GenBank/DDBJ databases">
        <title>The complete genomes of actinobacterial strains from the NBC collection.</title>
        <authorList>
            <person name="Joergensen T.S."/>
            <person name="Alvarez Arevalo M."/>
            <person name="Sterndorff E.B."/>
            <person name="Faurdal D."/>
            <person name="Vuksanovic O."/>
            <person name="Mourched A.-S."/>
            <person name="Charusanti P."/>
            <person name="Shaw S."/>
            <person name="Blin K."/>
            <person name="Weber T."/>
        </authorList>
    </citation>
    <scope>NUCLEOTIDE SEQUENCE [LARGE SCALE GENOMIC DNA]</scope>
    <source>
        <strain evidence="4 5">NBC 01752</strain>
    </source>
</reference>
<dbReference type="SUPFAM" id="SSF51735">
    <property type="entry name" value="NAD(P)-binding Rossmann-fold domains"/>
    <property type="match status" value="1"/>
</dbReference>
<dbReference type="Proteomes" id="UP001340816">
    <property type="component" value="Chromosome"/>
</dbReference>
<dbReference type="InterPro" id="IPR036291">
    <property type="entry name" value="NAD(P)-bd_dom_sf"/>
</dbReference>
<feature type="domain" description="D-isomer specific 2-hydroxyacid dehydrogenase NAD-binding" evidence="3">
    <location>
        <begin position="133"/>
        <end position="292"/>
    </location>
</feature>
<dbReference type="RefSeq" id="WP_326762362.1">
    <property type="nucleotide sequence ID" value="NZ_CP109135.1"/>
</dbReference>
<dbReference type="PANTHER" id="PTHR10996">
    <property type="entry name" value="2-HYDROXYACID DEHYDROGENASE-RELATED"/>
    <property type="match status" value="1"/>
</dbReference>
<gene>
    <name evidence="4" type="ORF">OHB35_49955</name>
</gene>
<dbReference type="InterPro" id="IPR006140">
    <property type="entry name" value="D-isomer_DH_NAD-bd"/>
</dbReference>
<name>A0ABZ1HQ60_STRPH</name>
<dbReference type="PANTHER" id="PTHR10996:SF178">
    <property type="entry name" value="2-HYDROXYACID DEHYDROGENASE YGL185C-RELATED"/>
    <property type="match status" value="1"/>
</dbReference>
<dbReference type="SUPFAM" id="SSF52283">
    <property type="entry name" value="Formate/glycerate dehydrogenase catalytic domain-like"/>
    <property type="match status" value="1"/>
</dbReference>
<evidence type="ECO:0000313" key="5">
    <source>
        <dbReference type="Proteomes" id="UP001340816"/>
    </source>
</evidence>
<sequence length="332" mass="35157">MTNEQLTGLYVMDPARFDDVYGEAERTAIESHLTIKEPPISAADLTPDLLAGVDVLVTGWGAPRLTAELLDTAPRLALVLYAAGSVRPLVTEESWARGVRVTSAGTVIADKVADFALAQILYALKHGWRYVLTARRTRAAAVRRSELGTAGATVGLVSLGATGQATARLLARHGVRVLAHDPYAPAATAHALGVELTTLEGVFAESDVVSLHAPLLDETRAMVDARLLRSMRPDATLVNTARGGLIDESALVTVLGERPDLFAVLDVTDPEPAPPGSPLFELDNIVVTPHLAGSLGPERRLLGRAMAEELARYIAGSPLRHEVAAASMEHAA</sequence>
<keyword evidence="5" id="KW-1185">Reference proteome</keyword>
<proteinExistence type="predicted"/>
<dbReference type="Pfam" id="PF02826">
    <property type="entry name" value="2-Hacid_dh_C"/>
    <property type="match status" value="1"/>
</dbReference>
<evidence type="ECO:0000256" key="1">
    <source>
        <dbReference type="ARBA" id="ARBA00023002"/>
    </source>
</evidence>
<evidence type="ECO:0000313" key="4">
    <source>
        <dbReference type="EMBL" id="WSD20731.1"/>
    </source>
</evidence>
<dbReference type="InterPro" id="IPR029753">
    <property type="entry name" value="D-isomer_DH_CS"/>
</dbReference>
<organism evidence="4 5">
    <name type="scientific">Streptomyces phaeochromogenes</name>
    <dbReference type="NCBI Taxonomy" id="1923"/>
    <lineage>
        <taxon>Bacteria</taxon>
        <taxon>Bacillati</taxon>
        <taxon>Actinomycetota</taxon>
        <taxon>Actinomycetes</taxon>
        <taxon>Kitasatosporales</taxon>
        <taxon>Streptomycetaceae</taxon>
        <taxon>Streptomyces</taxon>
        <taxon>Streptomyces phaeochromogenes group</taxon>
    </lineage>
</organism>
<evidence type="ECO:0000256" key="2">
    <source>
        <dbReference type="ARBA" id="ARBA00023027"/>
    </source>
</evidence>
<keyword evidence="1" id="KW-0560">Oxidoreductase</keyword>
<dbReference type="Gene3D" id="3.40.50.720">
    <property type="entry name" value="NAD(P)-binding Rossmann-like Domain"/>
    <property type="match status" value="2"/>
</dbReference>
<dbReference type="InterPro" id="IPR050223">
    <property type="entry name" value="D-isomer_2-hydroxyacid_DH"/>
</dbReference>
<dbReference type="CDD" id="cd12167">
    <property type="entry name" value="2-Hacid_dh_8"/>
    <property type="match status" value="1"/>
</dbReference>